<dbReference type="Gene3D" id="3.30.70.1150">
    <property type="entry name" value="ACT-like. Chain A, domain 2"/>
    <property type="match status" value="1"/>
</dbReference>
<accession>A0A3G1L0Y4</accession>
<evidence type="ECO:0000313" key="2">
    <source>
        <dbReference type="Proteomes" id="UP000323521"/>
    </source>
</evidence>
<dbReference type="InterPro" id="IPR045865">
    <property type="entry name" value="ACT-like_dom_sf"/>
</dbReference>
<dbReference type="NCBIfam" id="TIGR03959">
    <property type="entry name" value="hyd_TM1266"/>
    <property type="match status" value="1"/>
</dbReference>
<reference evidence="1 2" key="1">
    <citation type="submission" date="2016-10" db="EMBL/GenBank/DDBJ databases">
        <title>Complete Genome Sequence of Peptococcaceae strain DCMF.</title>
        <authorList>
            <person name="Edwards R.J."/>
            <person name="Holland S.I."/>
            <person name="Deshpande N.P."/>
            <person name="Wong Y.K."/>
            <person name="Ertan H."/>
            <person name="Manefield M."/>
            <person name="Russell T.L."/>
            <person name="Lee M.J."/>
        </authorList>
    </citation>
    <scope>NUCLEOTIDE SEQUENCE [LARGE SCALE GENOMIC DNA]</scope>
    <source>
        <strain evidence="1 2">DCMF</strain>
    </source>
</reference>
<dbReference type="AlphaFoldDB" id="A0A3G1L0Y4"/>
<dbReference type="Pfam" id="PF21699">
    <property type="entry name" value="TM1266-like"/>
    <property type="match status" value="1"/>
</dbReference>
<evidence type="ECO:0000313" key="1">
    <source>
        <dbReference type="EMBL" id="ATW28289.1"/>
    </source>
</evidence>
<dbReference type="InterPro" id="IPR023860">
    <property type="entry name" value="FeFe-hyd_TM1266"/>
</dbReference>
<dbReference type="RefSeq" id="WP_214659023.1">
    <property type="nucleotide sequence ID" value="NZ_CP017634.1"/>
</dbReference>
<dbReference type="KEGG" id="fwa:DCMF_01575"/>
<gene>
    <name evidence="1" type="ORF">DCMF_01575</name>
</gene>
<proteinExistence type="predicted"/>
<organism evidence="1 2">
    <name type="scientific">Formimonas warabiya</name>
    <dbReference type="NCBI Taxonomy" id="1761012"/>
    <lineage>
        <taxon>Bacteria</taxon>
        <taxon>Bacillati</taxon>
        <taxon>Bacillota</taxon>
        <taxon>Clostridia</taxon>
        <taxon>Eubacteriales</taxon>
        <taxon>Peptococcaceae</taxon>
        <taxon>Candidatus Formimonas</taxon>
    </lineage>
</organism>
<dbReference type="Proteomes" id="UP000323521">
    <property type="component" value="Chromosome"/>
</dbReference>
<protein>
    <submittedName>
        <fullName evidence="1">CopG family transcriptional regulator</fullName>
    </submittedName>
</protein>
<sequence length="87" mass="9205">MRGDKVETRLGVIGIVIENREVVAEKVNALLSEFGSIIVGRMGIPYRDRDVSVIALIIDGDTDSVGALTGKLGRLPGVKVKSALTGK</sequence>
<dbReference type="InterPro" id="IPR027271">
    <property type="entry name" value="Acetolactate_synth/TF_NikR_C"/>
</dbReference>
<dbReference type="EMBL" id="CP017634">
    <property type="protein sequence ID" value="ATW28289.1"/>
    <property type="molecule type" value="Genomic_DNA"/>
</dbReference>
<keyword evidence="2" id="KW-1185">Reference proteome</keyword>
<name>A0A3G1L0Y4_FORW1</name>
<dbReference type="SUPFAM" id="SSF55021">
    <property type="entry name" value="ACT-like"/>
    <property type="match status" value="1"/>
</dbReference>